<dbReference type="PANTHER" id="PTHR43591:SF24">
    <property type="entry name" value="2-METHOXY-6-POLYPRENYL-1,4-BENZOQUINOL METHYLASE, MITOCHONDRIAL"/>
    <property type="match status" value="1"/>
</dbReference>
<organism evidence="2 3">
    <name type="scientific">Aquincola tertiaricarbonis</name>
    <dbReference type="NCBI Taxonomy" id="391953"/>
    <lineage>
        <taxon>Bacteria</taxon>
        <taxon>Pseudomonadati</taxon>
        <taxon>Pseudomonadota</taxon>
        <taxon>Betaproteobacteria</taxon>
        <taxon>Burkholderiales</taxon>
        <taxon>Sphaerotilaceae</taxon>
        <taxon>Aquincola</taxon>
    </lineage>
</organism>
<name>A0ABY4SFC8_AQUTE</name>
<accession>A0ABY4SFC8</accession>
<proteinExistence type="predicted"/>
<dbReference type="EMBL" id="CP097636">
    <property type="protein sequence ID" value="URI11290.1"/>
    <property type="molecule type" value="Genomic_DNA"/>
</dbReference>
<dbReference type="RefSeq" id="WP_250199486.1">
    <property type="nucleotide sequence ID" value="NZ_CP097636.1"/>
</dbReference>
<dbReference type="InterPro" id="IPR013216">
    <property type="entry name" value="Methyltransf_11"/>
</dbReference>
<dbReference type="SUPFAM" id="SSF53335">
    <property type="entry name" value="S-adenosyl-L-methionine-dependent methyltransferases"/>
    <property type="match status" value="1"/>
</dbReference>
<dbReference type="Gene3D" id="3.40.50.150">
    <property type="entry name" value="Vaccinia Virus protein VP39"/>
    <property type="match status" value="1"/>
</dbReference>
<evidence type="ECO:0000313" key="3">
    <source>
        <dbReference type="Proteomes" id="UP001056201"/>
    </source>
</evidence>
<protein>
    <submittedName>
        <fullName evidence="2">Class I SAM-dependent methyltransferase</fullName>
    </submittedName>
</protein>
<keyword evidence="2" id="KW-0808">Transferase</keyword>
<reference evidence="2" key="1">
    <citation type="submission" date="2022-05" db="EMBL/GenBank/DDBJ databases">
        <title>An RpoN-dependent PEP-CTERM gene is involved in floc formation of an Aquincola tertiaricarbonis strain.</title>
        <authorList>
            <person name="Qiu D."/>
            <person name="Xia M."/>
        </authorList>
    </citation>
    <scope>NUCLEOTIDE SEQUENCE</scope>
    <source>
        <strain evidence="2">RN12</strain>
    </source>
</reference>
<keyword evidence="3" id="KW-1185">Reference proteome</keyword>
<dbReference type="Pfam" id="PF08241">
    <property type="entry name" value="Methyltransf_11"/>
    <property type="match status" value="1"/>
</dbReference>
<dbReference type="InterPro" id="IPR029063">
    <property type="entry name" value="SAM-dependent_MTases_sf"/>
</dbReference>
<dbReference type="PANTHER" id="PTHR43591">
    <property type="entry name" value="METHYLTRANSFERASE"/>
    <property type="match status" value="1"/>
</dbReference>
<keyword evidence="2" id="KW-0489">Methyltransferase</keyword>
<dbReference type="Proteomes" id="UP001056201">
    <property type="component" value="Chromosome 2"/>
</dbReference>
<dbReference type="GO" id="GO:0032259">
    <property type="term" value="P:methylation"/>
    <property type="evidence" value="ECO:0007669"/>
    <property type="project" value="UniProtKB-KW"/>
</dbReference>
<gene>
    <name evidence="2" type="ORF">MW290_20260</name>
</gene>
<dbReference type="CDD" id="cd02440">
    <property type="entry name" value="AdoMet_MTases"/>
    <property type="match status" value="1"/>
</dbReference>
<sequence length="264" mass="28163">MNSPSIRFEDGAAYEAFMGRWSRLAGERFLQFLAPEPGGHWLDVGCGNGAFTELLMQRCAPASVQGIDPSPAQIAFARQRPGTAGAVFEVGDAMALPQADASVDAAVMALVIFFVPEPARAVAEMARVLRPGGSASAYAWDLLGGGFPFAVIQDSLAELGVAPLWPPSPQAAELQQLQALWQQAGFVDVATDRYEVTREFDSFEAFWQIAQSGPRLAPGLSSLEEGARQQLQDAVRRRLPPGPGPLVVRATAHAVRGRKPALPA</sequence>
<evidence type="ECO:0000313" key="2">
    <source>
        <dbReference type="EMBL" id="URI11290.1"/>
    </source>
</evidence>
<feature type="domain" description="Methyltransferase type 11" evidence="1">
    <location>
        <begin position="42"/>
        <end position="134"/>
    </location>
</feature>
<dbReference type="GO" id="GO:0008168">
    <property type="term" value="F:methyltransferase activity"/>
    <property type="evidence" value="ECO:0007669"/>
    <property type="project" value="UniProtKB-KW"/>
</dbReference>
<evidence type="ECO:0000259" key="1">
    <source>
        <dbReference type="Pfam" id="PF08241"/>
    </source>
</evidence>